<keyword evidence="2" id="KW-1185">Reference proteome</keyword>
<gene>
    <name evidence="1" type="ORF">K8N75_11880</name>
</gene>
<organism evidence="1 2">
    <name type="scientific">Methanobacterium spitsbergense</name>
    <dbReference type="NCBI Taxonomy" id="2874285"/>
    <lineage>
        <taxon>Archaea</taxon>
        <taxon>Methanobacteriati</taxon>
        <taxon>Methanobacteriota</taxon>
        <taxon>Methanomada group</taxon>
        <taxon>Methanobacteria</taxon>
        <taxon>Methanobacteriales</taxon>
        <taxon>Methanobacteriaceae</taxon>
        <taxon>Methanobacterium</taxon>
    </lineage>
</organism>
<dbReference type="Proteomes" id="UP000825933">
    <property type="component" value="Unassembled WGS sequence"/>
</dbReference>
<proteinExistence type="predicted"/>
<dbReference type="EMBL" id="JAIOUQ010000014">
    <property type="protein sequence ID" value="MBZ2166735.1"/>
    <property type="molecule type" value="Genomic_DNA"/>
</dbReference>
<dbReference type="RefSeq" id="WP_223792276.1">
    <property type="nucleotide sequence ID" value="NZ_JAIOUQ010000014.1"/>
</dbReference>
<dbReference type="AlphaFoldDB" id="A0A8T5V4Y6"/>
<accession>A0A8T5V4Y6</accession>
<evidence type="ECO:0000313" key="2">
    <source>
        <dbReference type="Proteomes" id="UP000825933"/>
    </source>
</evidence>
<name>A0A8T5V4Y6_9EURY</name>
<evidence type="ECO:0000313" key="1">
    <source>
        <dbReference type="EMBL" id="MBZ2166735.1"/>
    </source>
</evidence>
<sequence length="49" mass="5782">MSELIHIEDKGVMKPTKHKDSFRCSKCGFMVRKNQIHHKYQEGILEIPI</sequence>
<comment type="caution">
    <text evidence="1">The sequence shown here is derived from an EMBL/GenBank/DDBJ whole genome shotgun (WGS) entry which is preliminary data.</text>
</comment>
<reference evidence="2" key="1">
    <citation type="journal article" date="2022" name="Microbiol. Resour. Announc.">
        <title>Draft Genome Sequence of a Methanogenic Archaeon from West Spitsbergen Permafrost.</title>
        <authorList>
            <person name="Trubitsyn V."/>
            <person name="Rivkina E."/>
            <person name="Shcherbakova V."/>
        </authorList>
    </citation>
    <scope>NUCLEOTIDE SEQUENCE [LARGE SCALE GENOMIC DNA]</scope>
    <source>
        <strain evidence="2">VT</strain>
    </source>
</reference>
<protein>
    <submittedName>
        <fullName evidence="1">Uncharacterized protein</fullName>
    </submittedName>
</protein>